<feature type="domain" description="Integrase zinc-binding" evidence="1">
    <location>
        <begin position="237"/>
        <end position="285"/>
    </location>
</feature>
<gene>
    <name evidence="2" type="ORF">PACLA_8A049259</name>
</gene>
<evidence type="ECO:0000259" key="1">
    <source>
        <dbReference type="Pfam" id="PF17921"/>
    </source>
</evidence>
<dbReference type="InterPro" id="IPR041588">
    <property type="entry name" value="Integrase_H2C2"/>
</dbReference>
<dbReference type="Gene3D" id="1.10.340.70">
    <property type="match status" value="1"/>
</dbReference>
<evidence type="ECO:0000313" key="2">
    <source>
        <dbReference type="EMBL" id="CAB4002804.1"/>
    </source>
</evidence>
<comment type="caution">
    <text evidence="2">The sequence shown here is derived from an EMBL/GenBank/DDBJ whole genome shotgun (WGS) entry which is preliminary data.</text>
</comment>
<dbReference type="AlphaFoldDB" id="A0A6S7HCR0"/>
<keyword evidence="3" id="KW-1185">Reference proteome</keyword>
<evidence type="ECO:0000313" key="3">
    <source>
        <dbReference type="Proteomes" id="UP001152795"/>
    </source>
</evidence>
<dbReference type="PANTHER" id="PTHR47331:SF1">
    <property type="entry name" value="GAG-LIKE PROTEIN"/>
    <property type="match status" value="1"/>
</dbReference>
<name>A0A6S7HCR0_PARCT</name>
<reference evidence="2" key="1">
    <citation type="submission" date="2020-04" db="EMBL/GenBank/DDBJ databases">
        <authorList>
            <person name="Alioto T."/>
            <person name="Alioto T."/>
            <person name="Gomez Garrido J."/>
        </authorList>
    </citation>
    <scope>NUCLEOTIDE SEQUENCE</scope>
    <source>
        <strain evidence="2">A484AB</strain>
    </source>
</reference>
<dbReference type="OrthoDB" id="5985322at2759"/>
<organism evidence="2 3">
    <name type="scientific">Paramuricea clavata</name>
    <name type="common">Red gorgonian</name>
    <name type="synonym">Violescent sea-whip</name>
    <dbReference type="NCBI Taxonomy" id="317549"/>
    <lineage>
        <taxon>Eukaryota</taxon>
        <taxon>Metazoa</taxon>
        <taxon>Cnidaria</taxon>
        <taxon>Anthozoa</taxon>
        <taxon>Octocorallia</taxon>
        <taxon>Malacalcyonacea</taxon>
        <taxon>Plexauridae</taxon>
        <taxon>Paramuricea</taxon>
    </lineage>
</organism>
<sequence>MAAFLASRLAKTVYDKFKIKSSEVILWSDSMIVLAWLHSQSTSLQLFVGVRVVEIQATWESDTWRYVPTDLNPADDLSRGIPVTTINKCWMNSPSFLKGGSEMWPSESNEIPPNVPEIKVTKPMFTWRRPSTNTIVDPSRFSNWRKLCRVTAYCFRFVNNVKASKRVHGVLLPEEIESAERYWILSAQEQLGDWKERYKELAPFEKEVIRVGGRLKHSPLSYDNNHPVLLPTEHHISKLVIKDAHNLVRHAGCERTLCETRRKFWIPSGRNLVQKIVRECVTCRKLHQYPYKTLMADLPPERLKVFSPPSQ</sequence>
<dbReference type="Pfam" id="PF17921">
    <property type="entry name" value="Integrase_H2C2"/>
    <property type="match status" value="1"/>
</dbReference>
<protein>
    <recommendedName>
        <fullName evidence="1">Integrase zinc-binding domain-containing protein</fullName>
    </recommendedName>
</protein>
<proteinExistence type="predicted"/>
<dbReference type="PANTHER" id="PTHR47331">
    <property type="entry name" value="PHD-TYPE DOMAIN-CONTAINING PROTEIN"/>
    <property type="match status" value="1"/>
</dbReference>
<dbReference type="EMBL" id="CACRXK020004456">
    <property type="protein sequence ID" value="CAB4002804.1"/>
    <property type="molecule type" value="Genomic_DNA"/>
</dbReference>
<dbReference type="Proteomes" id="UP001152795">
    <property type="component" value="Unassembled WGS sequence"/>
</dbReference>
<accession>A0A6S7HCR0</accession>